<keyword evidence="13" id="KW-0732">Signal</keyword>
<evidence type="ECO:0000256" key="2">
    <source>
        <dbReference type="ARBA" id="ARBA00022448"/>
    </source>
</evidence>
<keyword evidence="2" id="KW-0813">Transport</keyword>
<dbReference type="Gene3D" id="3.40.190.10">
    <property type="entry name" value="Periplasmic binding protein-like II"/>
    <property type="match status" value="1"/>
</dbReference>
<keyword evidence="7 12" id="KW-0472">Membrane</keyword>
<keyword evidence="9" id="KW-0325">Glycoprotein</keyword>
<evidence type="ECO:0000256" key="13">
    <source>
        <dbReference type="SAM" id="SignalP"/>
    </source>
</evidence>
<keyword evidence="8 15" id="KW-0675">Receptor</keyword>
<evidence type="ECO:0000256" key="1">
    <source>
        <dbReference type="ARBA" id="ARBA00004651"/>
    </source>
</evidence>
<evidence type="ECO:0000259" key="14">
    <source>
        <dbReference type="SMART" id="SM00918"/>
    </source>
</evidence>
<evidence type="ECO:0000313" key="16">
    <source>
        <dbReference type="Proteomes" id="UP001151699"/>
    </source>
</evidence>
<keyword evidence="5 12" id="KW-1133">Transmembrane helix</keyword>
<dbReference type="GO" id="GO:0015276">
    <property type="term" value="F:ligand-gated monoatomic ion channel activity"/>
    <property type="evidence" value="ECO:0007669"/>
    <property type="project" value="InterPro"/>
</dbReference>
<keyword evidence="11" id="KW-0407">Ion channel</keyword>
<dbReference type="Gene3D" id="1.10.287.70">
    <property type="match status" value="1"/>
</dbReference>
<feature type="chain" id="PRO_5040147579" evidence="13">
    <location>
        <begin position="20"/>
        <end position="474"/>
    </location>
</feature>
<dbReference type="SUPFAM" id="SSF53850">
    <property type="entry name" value="Periplasmic binding protein-like II"/>
    <property type="match status" value="1"/>
</dbReference>
<feature type="transmembrane region" description="Helical" evidence="12">
    <location>
        <begin position="356"/>
        <end position="374"/>
    </location>
</feature>
<evidence type="ECO:0000256" key="7">
    <source>
        <dbReference type="ARBA" id="ARBA00023136"/>
    </source>
</evidence>
<feature type="signal peptide" evidence="13">
    <location>
        <begin position="1"/>
        <end position="19"/>
    </location>
</feature>
<dbReference type="SMART" id="SM00918">
    <property type="entry name" value="Lig_chan-Glu_bd"/>
    <property type="match status" value="1"/>
</dbReference>
<dbReference type="AlphaFoldDB" id="A0A9Q0S965"/>
<dbReference type="InterPro" id="IPR019594">
    <property type="entry name" value="Glu/Gly-bd"/>
</dbReference>
<feature type="transmembrane region" description="Helical" evidence="12">
    <location>
        <begin position="430"/>
        <end position="451"/>
    </location>
</feature>
<keyword evidence="6" id="KW-0406">Ion transport</keyword>
<reference evidence="15" key="1">
    <citation type="submission" date="2022-07" db="EMBL/GenBank/DDBJ databases">
        <authorList>
            <person name="Trinca V."/>
            <person name="Uliana J.V.C."/>
            <person name="Torres T.T."/>
            <person name="Ward R.J."/>
            <person name="Monesi N."/>
        </authorList>
    </citation>
    <scope>NUCLEOTIDE SEQUENCE</scope>
    <source>
        <strain evidence="15">HSMRA1968</strain>
        <tissue evidence="15">Whole embryos</tissue>
    </source>
</reference>
<feature type="domain" description="Ionotropic glutamate receptor L-glutamate and glycine-binding" evidence="14">
    <location>
        <begin position="239"/>
        <end position="301"/>
    </location>
</feature>
<evidence type="ECO:0000256" key="10">
    <source>
        <dbReference type="ARBA" id="ARBA00023286"/>
    </source>
</evidence>
<dbReference type="GO" id="GO:0005886">
    <property type="term" value="C:plasma membrane"/>
    <property type="evidence" value="ECO:0007669"/>
    <property type="project" value="UniProtKB-SubCell"/>
</dbReference>
<evidence type="ECO:0000313" key="15">
    <source>
        <dbReference type="EMBL" id="KAJ6650184.1"/>
    </source>
</evidence>
<dbReference type="Pfam" id="PF10613">
    <property type="entry name" value="Lig_chan-Glu_bd"/>
    <property type="match status" value="1"/>
</dbReference>
<evidence type="ECO:0000256" key="11">
    <source>
        <dbReference type="ARBA" id="ARBA00023303"/>
    </source>
</evidence>
<dbReference type="PANTHER" id="PTHR42643">
    <property type="entry name" value="IONOTROPIC RECEPTOR 20A-RELATED"/>
    <property type="match status" value="1"/>
</dbReference>
<keyword evidence="3" id="KW-1003">Cell membrane</keyword>
<keyword evidence="16" id="KW-1185">Reference proteome</keyword>
<evidence type="ECO:0000256" key="12">
    <source>
        <dbReference type="SAM" id="Phobius"/>
    </source>
</evidence>
<dbReference type="InterPro" id="IPR052192">
    <property type="entry name" value="Insect_Ionotropic_Sensory_Rcpt"/>
</dbReference>
<proteinExistence type="predicted"/>
<protein>
    <submittedName>
        <fullName evidence="15">Glutamate receptor ionotropic, delta-1</fullName>
    </submittedName>
</protein>
<comment type="caution">
    <text evidence="15">The sequence shown here is derived from an EMBL/GenBank/DDBJ whole genome shotgun (WGS) entry which is preliminary data.</text>
</comment>
<dbReference type="PANTHER" id="PTHR42643:SF35">
    <property type="entry name" value="IONOTROPIC RECEPTOR 68A, ISOFORM A"/>
    <property type="match status" value="1"/>
</dbReference>
<evidence type="ECO:0000256" key="6">
    <source>
        <dbReference type="ARBA" id="ARBA00023065"/>
    </source>
</evidence>
<dbReference type="EMBL" id="WJQU01000001">
    <property type="protein sequence ID" value="KAJ6650184.1"/>
    <property type="molecule type" value="Genomic_DNA"/>
</dbReference>
<evidence type="ECO:0000256" key="3">
    <source>
        <dbReference type="ARBA" id="ARBA00022475"/>
    </source>
</evidence>
<evidence type="ECO:0000256" key="4">
    <source>
        <dbReference type="ARBA" id="ARBA00022692"/>
    </source>
</evidence>
<dbReference type="Proteomes" id="UP001151699">
    <property type="component" value="Chromosome A"/>
</dbReference>
<accession>A0A9Q0S965</accession>
<dbReference type="OrthoDB" id="5984008at2759"/>
<gene>
    <name evidence="15" type="primary">Grid1_1</name>
    <name evidence="15" type="ORF">Bhyg_05429</name>
</gene>
<evidence type="ECO:0000256" key="9">
    <source>
        <dbReference type="ARBA" id="ARBA00023180"/>
    </source>
</evidence>
<comment type="subcellular location">
    <subcellularLocation>
        <location evidence="1">Cell membrane</location>
        <topology evidence="1">Multi-pass membrane protein</topology>
    </subcellularLocation>
</comment>
<name>A0A9Q0S965_9DIPT</name>
<sequence length="474" mass="55137">MYVLVTLLYTLQILSTKTARGNYSKILQMENIFEDIESLTVDLMYKTREDDCYAIVTDKIYQSILSAKLFKSVSQTTYLIVLVPDFMDTLRPEPIFLLSLMQAQRSGCGTFLIYLANGIQMERFLRFVDQFRVLDTRSKFILLHDYRLFSKQLHYLWKRIVNVIFVKENDYSRRGNFSTGTWFELTTVPFPLPIKEVYVDKKLDIWRSGRYQKGVKLFENKLSNFNGEKLKAVVLKHTPGVSAADNNGSDFCGVEVEILNTMGNAMNFSIQFYETEDSQIAKWGRLQRNGSASGLLGEMISRHADFGIADLYYTPHHLSIMDLSIPYSSYCLTFLTPESLTDNSWKTLILPFSNGMWLGVLFFLFSVGFVFYILGQVHMKLRKKDVVIKRKNYVKKTERIKRTSTTSETISMQIKILPKRTRHTVARKDIFESFGNCILYTYSMLLVVSLPRFPQNWSIRLLTGWYWVYCILVV</sequence>
<keyword evidence="10" id="KW-1071">Ligand-gated ion channel</keyword>
<feature type="non-terminal residue" evidence="15">
    <location>
        <position position="474"/>
    </location>
</feature>
<organism evidence="15 16">
    <name type="scientific">Pseudolycoriella hygida</name>
    <dbReference type="NCBI Taxonomy" id="35572"/>
    <lineage>
        <taxon>Eukaryota</taxon>
        <taxon>Metazoa</taxon>
        <taxon>Ecdysozoa</taxon>
        <taxon>Arthropoda</taxon>
        <taxon>Hexapoda</taxon>
        <taxon>Insecta</taxon>
        <taxon>Pterygota</taxon>
        <taxon>Neoptera</taxon>
        <taxon>Endopterygota</taxon>
        <taxon>Diptera</taxon>
        <taxon>Nematocera</taxon>
        <taxon>Sciaroidea</taxon>
        <taxon>Sciaridae</taxon>
        <taxon>Pseudolycoriella</taxon>
    </lineage>
</organism>
<keyword evidence="4 12" id="KW-0812">Transmembrane</keyword>
<evidence type="ECO:0000256" key="5">
    <source>
        <dbReference type="ARBA" id="ARBA00022989"/>
    </source>
</evidence>
<evidence type="ECO:0000256" key="8">
    <source>
        <dbReference type="ARBA" id="ARBA00023170"/>
    </source>
</evidence>